<dbReference type="NCBIfam" id="TIGR00229">
    <property type="entry name" value="sensory_box"/>
    <property type="match status" value="1"/>
</dbReference>
<dbReference type="InterPro" id="IPR035965">
    <property type="entry name" value="PAS-like_dom_sf"/>
</dbReference>
<accession>A0A3B1C3Z8</accession>
<proteinExistence type="predicted"/>
<dbReference type="AlphaFoldDB" id="A0A3B1C3Z8"/>
<organism evidence="2">
    <name type="scientific">hydrothermal vent metagenome</name>
    <dbReference type="NCBI Taxonomy" id="652676"/>
    <lineage>
        <taxon>unclassified sequences</taxon>
        <taxon>metagenomes</taxon>
        <taxon>ecological metagenomes</taxon>
    </lineage>
</organism>
<dbReference type="InterPro" id="IPR000700">
    <property type="entry name" value="PAS-assoc_C"/>
</dbReference>
<dbReference type="SUPFAM" id="SSF55785">
    <property type="entry name" value="PYP-like sensor domain (PAS domain)"/>
    <property type="match status" value="1"/>
</dbReference>
<dbReference type="InterPro" id="IPR001610">
    <property type="entry name" value="PAC"/>
</dbReference>
<name>A0A3B1C3Z8_9ZZZZ</name>
<evidence type="ECO:0000313" key="2">
    <source>
        <dbReference type="EMBL" id="VAX18558.1"/>
    </source>
</evidence>
<feature type="non-terminal residue" evidence="2">
    <location>
        <position position="1"/>
    </location>
</feature>
<dbReference type="InterPro" id="IPR000014">
    <property type="entry name" value="PAS"/>
</dbReference>
<dbReference type="Gene3D" id="3.30.450.20">
    <property type="entry name" value="PAS domain"/>
    <property type="match status" value="1"/>
</dbReference>
<dbReference type="PROSITE" id="PS50113">
    <property type="entry name" value="PAC"/>
    <property type="match status" value="1"/>
</dbReference>
<gene>
    <name evidence="2" type="ORF">MNBD_IGNAVI01-3213</name>
</gene>
<reference evidence="2" key="1">
    <citation type="submission" date="2018-06" db="EMBL/GenBank/DDBJ databases">
        <authorList>
            <person name="Zhirakovskaya E."/>
        </authorList>
    </citation>
    <scope>NUCLEOTIDE SEQUENCE</scope>
</reference>
<evidence type="ECO:0000259" key="1">
    <source>
        <dbReference type="PROSITE" id="PS50113"/>
    </source>
</evidence>
<dbReference type="SMART" id="SM00086">
    <property type="entry name" value="PAC"/>
    <property type="match status" value="1"/>
</dbReference>
<feature type="domain" description="PAC" evidence="1">
    <location>
        <begin position="33"/>
        <end position="85"/>
    </location>
</feature>
<protein>
    <recommendedName>
        <fullName evidence="1">PAC domain-containing protein</fullName>
    </recommendedName>
</protein>
<dbReference type="EMBL" id="UOGD01000106">
    <property type="protein sequence ID" value="VAX18558.1"/>
    <property type="molecule type" value="Genomic_DNA"/>
</dbReference>
<sequence>NAREITTHESLPILEANLKEGLRKGEKGELFQLHFEIKRIRKDGKLVDVEVIANPLYDENRNLLGFHGRTRDITERKRKELEMEQKNEELLRFNRHFVGRENRMIKLKSEINELLRQLGQPPKYESVENIEESLKKL</sequence>